<name>A0A9C6XUA0_FRAOC</name>
<gene>
    <name evidence="3" type="primary">LOC127751555</name>
</gene>
<feature type="compositionally biased region" description="Pro residues" evidence="1">
    <location>
        <begin position="144"/>
        <end position="159"/>
    </location>
</feature>
<evidence type="ECO:0000256" key="1">
    <source>
        <dbReference type="SAM" id="MobiDB-lite"/>
    </source>
</evidence>
<feature type="region of interest" description="Disordered" evidence="1">
    <location>
        <begin position="139"/>
        <end position="161"/>
    </location>
</feature>
<dbReference type="RefSeq" id="XP_052131235.1">
    <property type="nucleotide sequence ID" value="XM_052275275.1"/>
</dbReference>
<reference evidence="3" key="1">
    <citation type="submission" date="2025-08" db="UniProtKB">
        <authorList>
            <consortium name="RefSeq"/>
        </authorList>
    </citation>
    <scope>IDENTIFICATION</scope>
    <source>
        <tissue evidence="3">Whole organism</tissue>
    </source>
</reference>
<keyword evidence="2" id="KW-1185">Reference proteome</keyword>
<evidence type="ECO:0000313" key="3">
    <source>
        <dbReference type="RefSeq" id="XP_052131235.1"/>
    </source>
</evidence>
<protein>
    <submittedName>
        <fullName evidence="3">Uncharacterized protein LOC127751555</fullName>
    </submittedName>
</protein>
<proteinExistence type="predicted"/>
<dbReference type="AlphaFoldDB" id="A0A9C6XUA0"/>
<dbReference type="KEGG" id="foc:127751555"/>
<evidence type="ECO:0000313" key="2">
    <source>
        <dbReference type="Proteomes" id="UP000504606"/>
    </source>
</evidence>
<organism evidence="2 3">
    <name type="scientific">Frankliniella occidentalis</name>
    <name type="common">Western flower thrips</name>
    <name type="synonym">Euthrips occidentalis</name>
    <dbReference type="NCBI Taxonomy" id="133901"/>
    <lineage>
        <taxon>Eukaryota</taxon>
        <taxon>Metazoa</taxon>
        <taxon>Ecdysozoa</taxon>
        <taxon>Arthropoda</taxon>
        <taxon>Hexapoda</taxon>
        <taxon>Insecta</taxon>
        <taxon>Pterygota</taxon>
        <taxon>Neoptera</taxon>
        <taxon>Paraneoptera</taxon>
        <taxon>Thysanoptera</taxon>
        <taxon>Terebrantia</taxon>
        <taxon>Thripoidea</taxon>
        <taxon>Thripidae</taxon>
        <taxon>Frankliniella</taxon>
    </lineage>
</organism>
<dbReference type="Proteomes" id="UP000504606">
    <property type="component" value="Unplaced"/>
</dbReference>
<accession>A0A9C6XUA0</accession>
<sequence length="241" mass="26400">MFQTPPHPQLLGDSLLAPPDWPPLLFLSPGSDLQPYPTGYQSGYSTGYQSGYPVGYPDRTRKALGYEPAMGHEVDHTLSHPMDHAVDHAVEYTTDYPMWAHRIVYPPDPCSPPYSPFGFCDYSVLDMMPLARPVAAVAGLSDPGSPPSGPPGPSPPGPPAYADLTELHPYMQPMPYRTPMGGPSDLADMEALIKQEDFSGQETEHQAALRRMMCSEPVIIQENERICVVRESGPARTFTAM</sequence>
<dbReference type="GeneID" id="127751555"/>